<accession>A0A8J2KEF0</accession>
<reference evidence="3" key="1">
    <citation type="submission" date="2021-06" db="EMBL/GenBank/DDBJ databases">
        <authorList>
            <person name="Hodson N. C."/>
            <person name="Mongue J. A."/>
            <person name="Jaron S. K."/>
        </authorList>
    </citation>
    <scope>NUCLEOTIDE SEQUENCE</scope>
</reference>
<evidence type="ECO:0000256" key="1">
    <source>
        <dbReference type="ARBA" id="ARBA00023054"/>
    </source>
</evidence>
<protein>
    <submittedName>
        <fullName evidence="3">Uncharacterized protein</fullName>
    </submittedName>
</protein>
<feature type="coiled-coil region" evidence="2">
    <location>
        <begin position="212"/>
        <end position="246"/>
    </location>
</feature>
<organism evidence="3 4">
    <name type="scientific">Allacma fusca</name>
    <dbReference type="NCBI Taxonomy" id="39272"/>
    <lineage>
        <taxon>Eukaryota</taxon>
        <taxon>Metazoa</taxon>
        <taxon>Ecdysozoa</taxon>
        <taxon>Arthropoda</taxon>
        <taxon>Hexapoda</taxon>
        <taxon>Collembola</taxon>
        <taxon>Symphypleona</taxon>
        <taxon>Sminthuridae</taxon>
        <taxon>Allacma</taxon>
    </lineage>
</organism>
<dbReference type="Proteomes" id="UP000708208">
    <property type="component" value="Unassembled WGS sequence"/>
</dbReference>
<sequence>MCEVAVKDEKEYTPRKRKVKLPLVCDEWLNEFPKLITMVKWSRPVLVTKYKGLGRKPCPEGGYVEYKVNPGFPMRPKIPGLLGPPVTLEDTDMTMEETAEILNIIFKPKDWQEGDRKWHQEVSPVPANRNDVLHLTEELNVRLVRSDARPRGICSIRQYLFSQCFDEIIRQVTVNCAERGILLCNIRDELSLTLKTYAELVDYAISFGLRKVEESKQEEDELRQEYARLQAKKKALEEENQEGKMKMAKMSRCYRDQRKSTEATRNLRLAYLQRSNDQFFYMLDNIGMDKKLFFHLM</sequence>
<name>A0A8J2KEF0_9HEXA</name>
<dbReference type="InterPro" id="IPR019347">
    <property type="entry name" value="Axonemal_dynein_light_chain"/>
</dbReference>
<proteinExistence type="predicted"/>
<keyword evidence="4" id="KW-1185">Reference proteome</keyword>
<dbReference type="AlphaFoldDB" id="A0A8J2KEF0"/>
<keyword evidence="1 2" id="KW-0175">Coiled coil</keyword>
<dbReference type="GO" id="GO:0005930">
    <property type="term" value="C:axoneme"/>
    <property type="evidence" value="ECO:0007669"/>
    <property type="project" value="TreeGrafter"/>
</dbReference>
<dbReference type="OrthoDB" id="273640at2759"/>
<dbReference type="PANTHER" id="PTHR13183:SF2">
    <property type="entry name" value="ARM LIGHT CHAIN, AXONEMAL, PUTATIVE-RELATED"/>
    <property type="match status" value="1"/>
</dbReference>
<dbReference type="PANTHER" id="PTHR13183">
    <property type="entry name" value="AXONEMAL INNER ARM DYNEIN LIGHT CHAIN 28"/>
    <property type="match status" value="1"/>
</dbReference>
<comment type="caution">
    <text evidence="3">The sequence shown here is derived from an EMBL/GenBank/DDBJ whole genome shotgun (WGS) entry which is preliminary data.</text>
</comment>
<dbReference type="GO" id="GO:0045504">
    <property type="term" value="F:dynein heavy chain binding"/>
    <property type="evidence" value="ECO:0007669"/>
    <property type="project" value="TreeGrafter"/>
</dbReference>
<evidence type="ECO:0000313" key="3">
    <source>
        <dbReference type="EMBL" id="CAG7784830.1"/>
    </source>
</evidence>
<evidence type="ECO:0000256" key="2">
    <source>
        <dbReference type="SAM" id="Coils"/>
    </source>
</evidence>
<dbReference type="EMBL" id="CAJVCH010283965">
    <property type="protein sequence ID" value="CAG7784830.1"/>
    <property type="molecule type" value="Genomic_DNA"/>
</dbReference>
<gene>
    <name evidence="3" type="ORF">AFUS01_LOCUS23492</name>
</gene>
<evidence type="ECO:0000313" key="4">
    <source>
        <dbReference type="Proteomes" id="UP000708208"/>
    </source>
</evidence>
<dbReference type="Pfam" id="PF10211">
    <property type="entry name" value="Ax_dynein_light"/>
    <property type="match status" value="1"/>
</dbReference>